<evidence type="ECO:0000313" key="3">
    <source>
        <dbReference type="Proteomes" id="UP000272117"/>
    </source>
</evidence>
<dbReference type="InterPro" id="IPR018764">
    <property type="entry name" value="RskA_C"/>
</dbReference>
<gene>
    <name evidence="2" type="ORF">EFB08_06675</name>
</gene>
<dbReference type="RefSeq" id="WP_123126169.1">
    <property type="nucleotide sequence ID" value="NZ_RJJD01000003.1"/>
</dbReference>
<dbReference type="GO" id="GO:0016989">
    <property type="term" value="F:sigma factor antagonist activity"/>
    <property type="evidence" value="ECO:0007669"/>
    <property type="project" value="TreeGrafter"/>
</dbReference>
<protein>
    <submittedName>
        <fullName evidence="2">Anti-sigma factor</fullName>
    </submittedName>
</protein>
<dbReference type="PANTHER" id="PTHR37461:SF1">
    <property type="entry name" value="ANTI-SIGMA-K FACTOR RSKA"/>
    <property type="match status" value="1"/>
</dbReference>
<proteinExistence type="predicted"/>
<sequence>MNTQEYIDSGILELYAAGGLTPSEYEQVERMAAQHPEVHQALEECLRTMEAYALTHAKAPRPELEDQILRQLQAQTIKPEVNAATSGKVVPLNTEAENHPSETSGTRWWQIAAVVLLLISAAANVYLYSNLQATRQELVSAQQTTRQYALQVNQLENRSLYSESLLGVLRHPRTQAVQLKGVTQHPEAQAIVFWNQETKEVYLDPARLPAAPSGKQYQLWALAQGKPIDAGMVKTSDSTLLRMKSIEEAQAFAVTLEPEGGSVNPTLEEMYVMGNSSSK</sequence>
<name>A0A3M9MUC5_9BACT</name>
<dbReference type="OrthoDB" id="1420916at2"/>
<comment type="caution">
    <text evidence="2">The sequence shown here is derived from an EMBL/GenBank/DDBJ whole genome shotgun (WGS) entry which is preliminary data.</text>
</comment>
<feature type="domain" description="Anti-sigma K factor RskA C-terminal" evidence="1">
    <location>
        <begin position="112"/>
        <end position="266"/>
    </location>
</feature>
<dbReference type="GO" id="GO:0006417">
    <property type="term" value="P:regulation of translation"/>
    <property type="evidence" value="ECO:0007669"/>
    <property type="project" value="TreeGrafter"/>
</dbReference>
<organism evidence="2 3">
    <name type="scientific">Rufibacter latericius</name>
    <dbReference type="NCBI Taxonomy" id="2487040"/>
    <lineage>
        <taxon>Bacteria</taxon>
        <taxon>Pseudomonadati</taxon>
        <taxon>Bacteroidota</taxon>
        <taxon>Cytophagia</taxon>
        <taxon>Cytophagales</taxon>
        <taxon>Hymenobacteraceae</taxon>
        <taxon>Rufibacter</taxon>
    </lineage>
</organism>
<dbReference type="Pfam" id="PF10099">
    <property type="entry name" value="RskA_C"/>
    <property type="match status" value="1"/>
</dbReference>
<dbReference type="EMBL" id="RJJD01000003">
    <property type="protein sequence ID" value="RNI29109.1"/>
    <property type="molecule type" value="Genomic_DNA"/>
</dbReference>
<keyword evidence="3" id="KW-1185">Reference proteome</keyword>
<accession>A0A3M9MUC5</accession>
<evidence type="ECO:0000259" key="1">
    <source>
        <dbReference type="Pfam" id="PF10099"/>
    </source>
</evidence>
<dbReference type="AlphaFoldDB" id="A0A3M9MUC5"/>
<dbReference type="PANTHER" id="PTHR37461">
    <property type="entry name" value="ANTI-SIGMA-K FACTOR RSKA"/>
    <property type="match status" value="1"/>
</dbReference>
<dbReference type="InterPro" id="IPR051474">
    <property type="entry name" value="Anti-sigma-K/W_factor"/>
</dbReference>
<dbReference type="Proteomes" id="UP000272117">
    <property type="component" value="Unassembled WGS sequence"/>
</dbReference>
<dbReference type="GO" id="GO:0005886">
    <property type="term" value="C:plasma membrane"/>
    <property type="evidence" value="ECO:0007669"/>
    <property type="project" value="InterPro"/>
</dbReference>
<reference evidence="2 3" key="1">
    <citation type="submission" date="2018-11" db="EMBL/GenBank/DDBJ databases">
        <title>Rufibacter latericius sp. nov., isolated from water in Baiyang Lake.</title>
        <authorList>
            <person name="Yang Y."/>
        </authorList>
    </citation>
    <scope>NUCLEOTIDE SEQUENCE [LARGE SCALE GENOMIC DNA]</scope>
    <source>
        <strain evidence="2 3">R-22-1c-1</strain>
    </source>
</reference>
<evidence type="ECO:0000313" key="2">
    <source>
        <dbReference type="EMBL" id="RNI29109.1"/>
    </source>
</evidence>